<comment type="caution">
    <text evidence="1">The sequence shown here is derived from an EMBL/GenBank/DDBJ whole genome shotgun (WGS) entry which is preliminary data.</text>
</comment>
<name>A0ACC2DLZ8_DIPCM</name>
<proteinExistence type="predicted"/>
<accession>A0ACC2DLZ8</accession>
<dbReference type="EMBL" id="CM055096">
    <property type="protein sequence ID" value="KAJ7555327.1"/>
    <property type="molecule type" value="Genomic_DNA"/>
</dbReference>
<reference evidence="2" key="1">
    <citation type="journal article" date="2024" name="Proc. Natl. Acad. Sci. U.S.A.">
        <title>Extraordinary preservation of gene collinearity over three hundred million years revealed in homosporous lycophytes.</title>
        <authorList>
            <person name="Li C."/>
            <person name="Wickell D."/>
            <person name="Kuo L.Y."/>
            <person name="Chen X."/>
            <person name="Nie B."/>
            <person name="Liao X."/>
            <person name="Peng D."/>
            <person name="Ji J."/>
            <person name="Jenkins J."/>
            <person name="Williams M."/>
            <person name="Shu S."/>
            <person name="Plott C."/>
            <person name="Barry K."/>
            <person name="Rajasekar S."/>
            <person name="Grimwood J."/>
            <person name="Han X."/>
            <person name="Sun S."/>
            <person name="Hou Z."/>
            <person name="He W."/>
            <person name="Dai G."/>
            <person name="Sun C."/>
            <person name="Schmutz J."/>
            <person name="Leebens-Mack J.H."/>
            <person name="Li F.W."/>
            <person name="Wang L."/>
        </authorList>
    </citation>
    <scope>NUCLEOTIDE SEQUENCE [LARGE SCALE GENOMIC DNA]</scope>
    <source>
        <strain evidence="2">cv. PW_Plant_1</strain>
    </source>
</reference>
<evidence type="ECO:0000313" key="2">
    <source>
        <dbReference type="Proteomes" id="UP001162992"/>
    </source>
</evidence>
<gene>
    <name evidence="1" type="ORF">O6H91_05G032400</name>
</gene>
<protein>
    <submittedName>
        <fullName evidence="1">Uncharacterized protein</fullName>
    </submittedName>
</protein>
<dbReference type="Proteomes" id="UP001162992">
    <property type="component" value="Chromosome 5"/>
</dbReference>
<evidence type="ECO:0000313" key="1">
    <source>
        <dbReference type="EMBL" id="KAJ7555327.1"/>
    </source>
</evidence>
<keyword evidence="2" id="KW-1185">Reference proteome</keyword>
<sequence length="940" mass="106747">MLQQVCGISSLCNSEVLHYNYALTHPNSTPSSHGPAPPTHQTKLPKFRKVISVVAGLGQSGEPFRKAPLGTVRSVAADHARGLIEMRRSINHIFSSERRRVEIRVCLILQVKSGADLEEDGEDWIAENVLMQLISVEMDPETKTGKATEKLKLEKRMRSKMLVIKSVESTQKFKYMARFYVDSDFGLPGAFVMENHHSKEFYLESCTIQIQGRSTIKFPCHSWIYNSSKCANSRVFFSNKAYLPNDTPKGLSKLRQQELASLRGDRKGIRREWDRIYDYDTYNDLGDPDRDRELLRPVLGGSSEHPYPRRCRTGRQHAKTDIYSERPVPAIDQIYIPRDERFLTINQSSDLSTADDSETTAEPAKEITSVREPLREVDSNFFESLRELEDLYRPILHEVAPGEAKSAETLPEQSAVADPDHTSPNYPVPMVIAADDMAWMSDVEFARQTLAGLNPVVIKSLKVFPPESNLDPEIYGKRGSALTAVDLEPQLEGLSVQQAVEQKKLFVLDYYDSYMPFLDRINAVNSVKSYASRTILFLTKQNALTPVAIELSRPSPDKANPVTHRVFLPPATVKEVDWLWQLAKAHVAANDSGYHQLVSHWLRSHATLEPFLIAMHRHLSALHPLNRFLLPHFRNTLSINADARKTLINANGVIEQGFNPGKYSMEMSSAAYKQEWRFDELALPADLIKRGMAMPDAASDHQLKLVIEDYPFAADGLEIWAAIQEWVQDYVQIYYKHDDAVKFDYELQNWWTEARTVGHEDKKNAAGWINMETRANLEEILTIIIWIASAHHAAVNFGQYAYAGFMPNRPTATHKWVPEKNTQEYRELSENPEKYFLSAVSDKNQTTTIMTTLEYLSTHFPEEEYIGQRTTNNWTNSKLALSAFNKFSLRIEAVERLITLRNSSPHLKNRRGSVQLPYTLLYPTSALGVTGMGIPNSVSI</sequence>
<organism evidence="1 2">
    <name type="scientific">Diphasiastrum complanatum</name>
    <name type="common">Issler's clubmoss</name>
    <name type="synonym">Lycopodium complanatum</name>
    <dbReference type="NCBI Taxonomy" id="34168"/>
    <lineage>
        <taxon>Eukaryota</taxon>
        <taxon>Viridiplantae</taxon>
        <taxon>Streptophyta</taxon>
        <taxon>Embryophyta</taxon>
        <taxon>Tracheophyta</taxon>
        <taxon>Lycopodiopsida</taxon>
        <taxon>Lycopodiales</taxon>
        <taxon>Lycopodiaceae</taxon>
        <taxon>Lycopodioideae</taxon>
        <taxon>Diphasiastrum</taxon>
    </lineage>
</organism>